<keyword evidence="5 6" id="KW-0472">Membrane</keyword>
<dbReference type="InterPro" id="IPR008253">
    <property type="entry name" value="Marvel"/>
</dbReference>
<keyword evidence="4 6" id="KW-1133">Transmembrane helix</keyword>
<dbReference type="PROSITE" id="PS51225">
    <property type="entry name" value="MARVEL"/>
    <property type="match status" value="1"/>
</dbReference>
<dbReference type="Pfam" id="PF01284">
    <property type="entry name" value="MARVEL"/>
    <property type="match status" value="1"/>
</dbReference>
<evidence type="ECO:0000313" key="9">
    <source>
        <dbReference type="Proteomes" id="UP000502823"/>
    </source>
</evidence>
<comment type="similarity">
    <text evidence="2 6">Belongs to the synaptogyrin family.</text>
</comment>
<dbReference type="Proteomes" id="UP000502823">
    <property type="component" value="Unassembled WGS sequence"/>
</dbReference>
<dbReference type="InParanoid" id="A0A6L2P9C3"/>
<evidence type="ECO:0000256" key="6">
    <source>
        <dbReference type="PIRNR" id="PIRNR011282"/>
    </source>
</evidence>
<feature type="transmembrane region" description="Helical" evidence="6">
    <location>
        <begin position="149"/>
        <end position="168"/>
    </location>
</feature>
<dbReference type="FunCoup" id="A0A6L2P9C3">
    <property type="interactions" value="69"/>
</dbReference>
<evidence type="ECO:0000256" key="3">
    <source>
        <dbReference type="ARBA" id="ARBA00022692"/>
    </source>
</evidence>
<gene>
    <name evidence="8" type="ORF">Cfor_12257</name>
</gene>
<dbReference type="GO" id="GO:0031594">
    <property type="term" value="C:neuromuscular junction"/>
    <property type="evidence" value="ECO:0007669"/>
    <property type="project" value="TreeGrafter"/>
</dbReference>
<feature type="transmembrane region" description="Helical" evidence="6">
    <location>
        <begin position="105"/>
        <end position="129"/>
    </location>
</feature>
<protein>
    <recommendedName>
        <fullName evidence="6">Synaptogyrin</fullName>
    </recommendedName>
</protein>
<keyword evidence="9" id="KW-1185">Reference proteome</keyword>
<dbReference type="GO" id="GO:0030672">
    <property type="term" value="C:synaptic vesicle membrane"/>
    <property type="evidence" value="ECO:0007669"/>
    <property type="project" value="TreeGrafter"/>
</dbReference>
<dbReference type="AlphaFoldDB" id="A0A6L2P9C3"/>
<feature type="domain" description="MARVEL" evidence="7">
    <location>
        <begin position="21"/>
        <end position="172"/>
    </location>
</feature>
<evidence type="ECO:0000256" key="2">
    <source>
        <dbReference type="ARBA" id="ARBA00010252"/>
    </source>
</evidence>
<evidence type="ECO:0000256" key="4">
    <source>
        <dbReference type="ARBA" id="ARBA00022989"/>
    </source>
</evidence>
<proteinExistence type="inferred from homology"/>
<evidence type="ECO:0000256" key="1">
    <source>
        <dbReference type="ARBA" id="ARBA00004141"/>
    </source>
</evidence>
<feature type="transmembrane region" description="Helical" evidence="6">
    <location>
        <begin position="71"/>
        <end position="93"/>
    </location>
</feature>
<comment type="caution">
    <text evidence="8">The sequence shown here is derived from an EMBL/GenBank/DDBJ whole genome shotgun (WGS) entry which is preliminary data.</text>
</comment>
<dbReference type="InterPro" id="IPR016579">
    <property type="entry name" value="Synaptogyrin"/>
</dbReference>
<sequence>MDGGGAYGAGKAGAPFDPIQFVQRPQVILRAACLLFAIIVFGCISSQGYRYDHKDEKEVCLYNKDNNACNYGVGIGVIAFLASVGFLVGEYMFEQMSSVKTRKHYVLGDLGFSGFWAFMYFVGFCYLTNQWSMSETPEGGFGVNNLQAAIAFSFFSVFTWAGCAWFAFKRFMQGKDDAAFAPSYEADPGSMPGGGPYASYPVAQEGDGGYQEPPFSGSQTREFAQYSLLLTICHVEMKEGQAAWSVGRTRCVLSTRSVFIVKRVSLCQARHT</sequence>
<organism evidence="8 9">
    <name type="scientific">Coptotermes formosanus</name>
    <name type="common">Formosan subterranean termite</name>
    <dbReference type="NCBI Taxonomy" id="36987"/>
    <lineage>
        <taxon>Eukaryota</taxon>
        <taxon>Metazoa</taxon>
        <taxon>Ecdysozoa</taxon>
        <taxon>Arthropoda</taxon>
        <taxon>Hexapoda</taxon>
        <taxon>Insecta</taxon>
        <taxon>Pterygota</taxon>
        <taxon>Neoptera</taxon>
        <taxon>Polyneoptera</taxon>
        <taxon>Dictyoptera</taxon>
        <taxon>Blattodea</taxon>
        <taxon>Blattoidea</taxon>
        <taxon>Termitoidae</taxon>
        <taxon>Rhinotermitidae</taxon>
        <taxon>Coptotermes</taxon>
    </lineage>
</organism>
<evidence type="ECO:0000256" key="5">
    <source>
        <dbReference type="ARBA" id="ARBA00023136"/>
    </source>
</evidence>
<evidence type="ECO:0000259" key="7">
    <source>
        <dbReference type="PROSITE" id="PS51225"/>
    </source>
</evidence>
<dbReference type="EMBL" id="BLKM01000100">
    <property type="protein sequence ID" value="GFG28913.1"/>
    <property type="molecule type" value="Genomic_DNA"/>
</dbReference>
<accession>A0A6L2P9C3</accession>
<name>A0A6L2P9C3_COPFO</name>
<dbReference type="PANTHER" id="PTHR10838">
    <property type="entry name" value="SYNAPTOGYRIN"/>
    <property type="match status" value="1"/>
</dbReference>
<keyword evidence="3 6" id="KW-0812">Transmembrane</keyword>
<dbReference type="PANTHER" id="PTHR10838:SF20">
    <property type="entry name" value="SYNAPTOGYRIN"/>
    <property type="match status" value="1"/>
</dbReference>
<reference evidence="9" key="1">
    <citation type="submission" date="2020-01" db="EMBL/GenBank/DDBJ databases">
        <title>Draft genome sequence of the Termite Coptotermes fromosanus.</title>
        <authorList>
            <person name="Itakura S."/>
            <person name="Yosikawa Y."/>
            <person name="Umezawa K."/>
        </authorList>
    </citation>
    <scope>NUCLEOTIDE SEQUENCE [LARGE SCALE GENOMIC DNA]</scope>
</reference>
<dbReference type="PIRSF" id="PIRSF011282">
    <property type="entry name" value="Synaptogyrin"/>
    <property type="match status" value="1"/>
</dbReference>
<feature type="transmembrane region" description="Helical" evidence="6">
    <location>
        <begin position="27"/>
        <end position="51"/>
    </location>
</feature>
<evidence type="ECO:0000313" key="8">
    <source>
        <dbReference type="EMBL" id="GFG28913.1"/>
    </source>
</evidence>
<comment type="subcellular location">
    <subcellularLocation>
        <location evidence="1 6">Membrane</location>
        <topology evidence="1 6">Multi-pass membrane protein</topology>
    </subcellularLocation>
</comment>
<dbReference type="OrthoDB" id="10041611at2759"/>